<protein>
    <submittedName>
        <fullName evidence="1">Uncharacterized protein</fullName>
    </submittedName>
</protein>
<organism evidence="1 2">
    <name type="scientific">Sorangium cellulosum</name>
    <name type="common">Polyangium cellulosum</name>
    <dbReference type="NCBI Taxonomy" id="56"/>
    <lineage>
        <taxon>Bacteria</taxon>
        <taxon>Pseudomonadati</taxon>
        <taxon>Myxococcota</taxon>
        <taxon>Polyangia</taxon>
        <taxon>Polyangiales</taxon>
        <taxon>Polyangiaceae</taxon>
        <taxon>Sorangium</taxon>
    </lineage>
</organism>
<proteinExistence type="predicted"/>
<gene>
    <name evidence="1" type="ORF">BE15_04465</name>
</gene>
<evidence type="ECO:0000313" key="2">
    <source>
        <dbReference type="Proteomes" id="UP000075260"/>
    </source>
</evidence>
<dbReference type="RefSeq" id="WP_061611632.1">
    <property type="nucleotide sequence ID" value="NZ_JEMA01000907.1"/>
</dbReference>
<comment type="caution">
    <text evidence="1">The sequence shown here is derived from an EMBL/GenBank/DDBJ whole genome shotgun (WGS) entry which is preliminary data.</text>
</comment>
<accession>A0A150Q9D5</accession>
<reference evidence="1 2" key="1">
    <citation type="submission" date="2014-02" db="EMBL/GenBank/DDBJ databases">
        <title>The small core and large imbalanced accessory genome model reveals a collaborative survival strategy of Sorangium cellulosum strains in nature.</title>
        <authorList>
            <person name="Han K."/>
            <person name="Peng R."/>
            <person name="Blom J."/>
            <person name="Li Y.-Z."/>
        </authorList>
    </citation>
    <scope>NUCLEOTIDE SEQUENCE [LARGE SCALE GENOMIC DNA]</scope>
    <source>
        <strain evidence="1 2">So0008-312</strain>
    </source>
</reference>
<sequence length="223" mass="23591">MSWIRDKLLGLRAVFFAGEELHERGALEFAGDGVTVEDDPVNKRTKVTITGGDGEAGDVDPTPDTLALRGADGELKASRVIAEWTIRFHKVSADASPDAIMLPFPISDAPGFLWTVTRVEFIPNDYLVADDANYARLTLSTRNTTTGGHVGNVAIGVTKTSGSGATSDWTAFVPVTIPFRDGFGTLPIGANNYLALTIDKGDSGDGTVIPAGVLVVVCRPWAS</sequence>
<evidence type="ECO:0000313" key="1">
    <source>
        <dbReference type="EMBL" id="KYF64523.1"/>
    </source>
</evidence>
<dbReference type="AlphaFoldDB" id="A0A150Q9D5"/>
<dbReference type="Proteomes" id="UP000075260">
    <property type="component" value="Unassembled WGS sequence"/>
</dbReference>
<name>A0A150Q9D5_SORCE</name>
<dbReference type="EMBL" id="JEMA01000907">
    <property type="protein sequence ID" value="KYF64523.1"/>
    <property type="molecule type" value="Genomic_DNA"/>
</dbReference>